<dbReference type="Gene3D" id="1.10.3580.10">
    <property type="entry name" value="ATP12 ATPase"/>
    <property type="match status" value="1"/>
</dbReference>
<evidence type="ECO:0000256" key="3">
    <source>
        <dbReference type="ARBA" id="ARBA00022946"/>
    </source>
</evidence>
<evidence type="ECO:0000256" key="5">
    <source>
        <dbReference type="ARBA" id="ARBA00023186"/>
    </source>
</evidence>
<dbReference type="PANTHER" id="PTHR21013">
    <property type="entry name" value="ATP SYNTHASE MITOCHONDRIAL F1 COMPLEX ASSEMBLY FACTOR 2/ATP12 PROTEIN, MITOCHONDRIAL PRECURSOR"/>
    <property type="match status" value="1"/>
</dbReference>
<dbReference type="Gene3D" id="3.30.2180.10">
    <property type="entry name" value="ATP12-like"/>
    <property type="match status" value="1"/>
</dbReference>
<protein>
    <recommendedName>
        <fullName evidence="7">ATP12 chaperone protein</fullName>
    </recommendedName>
</protein>
<dbReference type="SUPFAM" id="SSF160909">
    <property type="entry name" value="ATP12-like"/>
    <property type="match status" value="1"/>
</dbReference>
<dbReference type="Pfam" id="PF07542">
    <property type="entry name" value="ATP12"/>
    <property type="match status" value="1"/>
</dbReference>
<sequence>MTAAKFKRFYERAAAEPCPPSEGGTRGGDGFRVVLDGRPIKTPAKADLVLPSLALAEAVAAEWQAQGAEVEVRSLALTGLAWTAIDRVGSDRARVVEEVAAYAAHDLVCYRAEAPAELAALQQAVWQPLLDWAALSFEARLAVTAGVVPIAQPPEALAALRQAVAAKSDLELTALNAAVTAAGSLVIGLALGAGRIDAAAAFEAAQLDESYQIERWGEDPEAARRRAAIHADLEAAERLMALLRD</sequence>
<dbReference type="InterPro" id="IPR011419">
    <property type="entry name" value="ATP12_ATP_synth-F1-assembly"/>
</dbReference>
<dbReference type="GO" id="GO:0043461">
    <property type="term" value="P:proton-transporting ATP synthase complex assembly"/>
    <property type="evidence" value="ECO:0007669"/>
    <property type="project" value="InterPro"/>
</dbReference>
<evidence type="ECO:0000313" key="6">
    <source>
        <dbReference type="EMBL" id="CAK32564.1"/>
    </source>
</evidence>
<dbReference type="InterPro" id="IPR042272">
    <property type="entry name" value="ATP12_ATP_synth-F1-assembly_N"/>
</dbReference>
<keyword evidence="5" id="KW-0143">Chaperone</keyword>
<evidence type="ECO:0000256" key="4">
    <source>
        <dbReference type="ARBA" id="ARBA00023128"/>
    </source>
</evidence>
<evidence type="ECO:0008006" key="7">
    <source>
        <dbReference type="Google" id="ProtNLM"/>
    </source>
</evidence>
<comment type="similarity">
    <text evidence="2">Belongs to the ATP12 family.</text>
</comment>
<dbReference type="InterPro" id="IPR023335">
    <property type="entry name" value="ATP12_ortho_dom_sf"/>
</dbReference>
<comment type="subcellular location">
    <subcellularLocation>
        <location evidence="1">Mitochondrion</location>
    </subcellularLocation>
</comment>
<evidence type="ECO:0000256" key="2">
    <source>
        <dbReference type="ARBA" id="ARBA00008231"/>
    </source>
</evidence>
<name>Q1EHX5_9ZZZZ</name>
<evidence type="ECO:0000256" key="1">
    <source>
        <dbReference type="ARBA" id="ARBA00004173"/>
    </source>
</evidence>
<proteinExistence type="inferred from homology"/>
<accession>Q1EHX5</accession>
<keyword evidence="4" id="KW-0496">Mitochondrion</keyword>
<reference evidence="6" key="1">
    <citation type="submission" date="2006-06" db="EMBL/GenBank/DDBJ databases">
        <title>Construction and analysis of a metagenomic library from a deep-sea sediment of east Pacific nodule Province.</title>
        <authorList>
            <person name="Xu M."/>
            <person name="Xiao X."/>
            <person name="Wang F."/>
        </authorList>
    </citation>
    <scope>NUCLEOTIDE SEQUENCE</scope>
</reference>
<dbReference type="AlphaFoldDB" id="Q1EHX5"/>
<dbReference type="PANTHER" id="PTHR21013:SF10">
    <property type="entry name" value="ATP SYNTHASE MITOCHONDRIAL F1 COMPLEX ASSEMBLY FACTOR 2"/>
    <property type="match status" value="1"/>
</dbReference>
<organism evidence="6">
    <name type="scientific">uncultured organism</name>
    <dbReference type="NCBI Taxonomy" id="155900"/>
    <lineage>
        <taxon>unclassified sequences</taxon>
        <taxon>environmental samples</taxon>
    </lineage>
</organism>
<keyword evidence="3" id="KW-0809">Transit peptide</keyword>
<dbReference type="EMBL" id="AM270418">
    <property type="protein sequence ID" value="CAK32564.1"/>
    <property type="molecule type" value="Genomic_DNA"/>
</dbReference>
<gene>
    <name evidence="6" type="ORF">10D02-30</name>
</gene>